<organism evidence="1 2">
    <name type="scientific">Haloactinopolyspora alba</name>
    <dbReference type="NCBI Taxonomy" id="648780"/>
    <lineage>
        <taxon>Bacteria</taxon>
        <taxon>Bacillati</taxon>
        <taxon>Actinomycetota</taxon>
        <taxon>Actinomycetes</taxon>
        <taxon>Jiangellales</taxon>
        <taxon>Jiangellaceae</taxon>
        <taxon>Haloactinopolyspora</taxon>
    </lineage>
</organism>
<dbReference type="InterPro" id="IPR029058">
    <property type="entry name" value="AB_hydrolase_fold"/>
</dbReference>
<dbReference type="PANTHER" id="PTHR43358:SF4">
    <property type="entry name" value="ALPHA_BETA HYDROLASE FOLD-1 DOMAIN-CONTAINING PROTEIN"/>
    <property type="match status" value="1"/>
</dbReference>
<dbReference type="Proteomes" id="UP000243528">
    <property type="component" value="Unassembled WGS sequence"/>
</dbReference>
<dbReference type="PANTHER" id="PTHR43358">
    <property type="entry name" value="ALPHA/BETA-HYDROLASE"/>
    <property type="match status" value="1"/>
</dbReference>
<keyword evidence="2" id="KW-1185">Reference proteome</keyword>
<dbReference type="SUPFAM" id="SSF53474">
    <property type="entry name" value="alpha/beta-Hydrolases"/>
    <property type="match status" value="1"/>
</dbReference>
<evidence type="ECO:0000313" key="2">
    <source>
        <dbReference type="Proteomes" id="UP000243528"/>
    </source>
</evidence>
<dbReference type="AlphaFoldDB" id="A0A2P8E410"/>
<evidence type="ECO:0000313" key="1">
    <source>
        <dbReference type="EMBL" id="PSL04196.1"/>
    </source>
</evidence>
<dbReference type="InterPro" id="IPR052920">
    <property type="entry name" value="DNA-binding_regulatory"/>
</dbReference>
<gene>
    <name evidence="1" type="ORF">CLV30_106201</name>
</gene>
<reference evidence="1 2" key="1">
    <citation type="submission" date="2018-03" db="EMBL/GenBank/DDBJ databases">
        <title>Genomic Encyclopedia of Archaeal and Bacterial Type Strains, Phase II (KMG-II): from individual species to whole genera.</title>
        <authorList>
            <person name="Goeker M."/>
        </authorList>
    </citation>
    <scope>NUCLEOTIDE SEQUENCE [LARGE SCALE GENOMIC DNA]</scope>
    <source>
        <strain evidence="1 2">DSM 45211</strain>
    </source>
</reference>
<dbReference type="EMBL" id="PYGE01000006">
    <property type="protein sequence ID" value="PSL04196.1"/>
    <property type="molecule type" value="Genomic_DNA"/>
</dbReference>
<name>A0A2P8E410_9ACTN</name>
<protein>
    <submittedName>
        <fullName evidence="1">Uncharacterized protein</fullName>
    </submittedName>
</protein>
<comment type="caution">
    <text evidence="1">The sequence shown here is derived from an EMBL/GenBank/DDBJ whole genome shotgun (WGS) entry which is preliminary data.</text>
</comment>
<accession>A0A2P8E410</accession>
<dbReference type="Gene3D" id="3.40.50.1820">
    <property type="entry name" value="alpha/beta hydrolase"/>
    <property type="match status" value="1"/>
</dbReference>
<sequence length="361" mass="38005">MGVALTSTAAGAWYYADELLRVRPDPPEFPLTVVAVTGSTVTLSGTGADQPGLLGVHWPGGYARVGPDVRVVRASGTAGTVVRGLRAYPDTPAVGATVRLDFYAAPLEPAELATVTGLDVGEIGYDGPLGRYPATYLPAAGGARWVVHVHGRGGSRAEGYRLMPALHTAGYPQLSVAYRNDDGAPADPGGEFGLGWTESDDLAAAVSEARARGARDVILAGYSMGGAIIGNYLRTHGSDGVAGVLYDAPALSWPDILTYQAAQRGMPRFAARVAATAVRWRAGVDLIAMDQVTRAERLDVPVFLAHGANDSTVPVSSSDALAAARPDLVTYLRTDAEHVQSWNVDPDHYETRVLDFLARLR</sequence>
<proteinExistence type="predicted"/>